<reference evidence="2 3" key="1">
    <citation type="journal article" date="2020" name="G3 (Bethesda)">
        <title>Improved Reference Genome for Cyclotella cryptica CCMP332, a Model for Cell Wall Morphogenesis, Salinity Adaptation, and Lipid Production in Diatoms (Bacillariophyta).</title>
        <authorList>
            <person name="Roberts W.R."/>
            <person name="Downey K.M."/>
            <person name="Ruck E.C."/>
            <person name="Traller J.C."/>
            <person name="Alverson A.J."/>
        </authorList>
    </citation>
    <scope>NUCLEOTIDE SEQUENCE [LARGE SCALE GENOMIC DNA]</scope>
    <source>
        <strain evidence="2 3">CCMP332</strain>
    </source>
</reference>
<name>A0ABD3NIM8_9STRA</name>
<proteinExistence type="predicted"/>
<dbReference type="Proteomes" id="UP001516023">
    <property type="component" value="Unassembled WGS sequence"/>
</dbReference>
<keyword evidence="1" id="KW-0732">Signal</keyword>
<sequence length="205" mass="22128">MMRIPLHLLVIGAVCNQVSAFISLVDVGVASYSYCFRQYYRTPETLRSPTVTTRKFFVGEAVRVSFGISIATSATTTPTPAFASGGATAGGAYLLSAKQRYNKRVLSGVNSFLGLDARDVNQVAAFFASPDEGAWEDLSAAGYLLANAFRTSSTKAPDNLPSVKSLAKRWGEDFAAYKSAKEKLYAYLVEVELTSLAPRVQLEIA</sequence>
<feature type="signal peptide" evidence="1">
    <location>
        <begin position="1"/>
        <end position="20"/>
    </location>
</feature>
<keyword evidence="3" id="KW-1185">Reference proteome</keyword>
<organism evidence="2 3">
    <name type="scientific">Cyclotella cryptica</name>
    <dbReference type="NCBI Taxonomy" id="29204"/>
    <lineage>
        <taxon>Eukaryota</taxon>
        <taxon>Sar</taxon>
        <taxon>Stramenopiles</taxon>
        <taxon>Ochrophyta</taxon>
        <taxon>Bacillariophyta</taxon>
        <taxon>Coscinodiscophyceae</taxon>
        <taxon>Thalassiosirophycidae</taxon>
        <taxon>Stephanodiscales</taxon>
        <taxon>Stephanodiscaceae</taxon>
        <taxon>Cyclotella</taxon>
    </lineage>
</organism>
<protein>
    <submittedName>
        <fullName evidence="2">Uncharacterized protein</fullName>
    </submittedName>
</protein>
<comment type="caution">
    <text evidence="2">The sequence shown here is derived from an EMBL/GenBank/DDBJ whole genome shotgun (WGS) entry which is preliminary data.</text>
</comment>
<dbReference type="EMBL" id="JABMIG020000548">
    <property type="protein sequence ID" value="KAL3775253.1"/>
    <property type="molecule type" value="Genomic_DNA"/>
</dbReference>
<evidence type="ECO:0000313" key="3">
    <source>
        <dbReference type="Proteomes" id="UP001516023"/>
    </source>
</evidence>
<evidence type="ECO:0000256" key="1">
    <source>
        <dbReference type="SAM" id="SignalP"/>
    </source>
</evidence>
<accession>A0ABD3NIM8</accession>
<gene>
    <name evidence="2" type="ORF">HJC23_004107</name>
</gene>
<evidence type="ECO:0000313" key="2">
    <source>
        <dbReference type="EMBL" id="KAL3775253.1"/>
    </source>
</evidence>
<dbReference type="AlphaFoldDB" id="A0ABD3NIM8"/>
<feature type="chain" id="PRO_5044805737" evidence="1">
    <location>
        <begin position="21"/>
        <end position="205"/>
    </location>
</feature>